<dbReference type="InterPro" id="IPR036397">
    <property type="entry name" value="RNaseH_sf"/>
</dbReference>
<proteinExistence type="predicted"/>
<dbReference type="AlphaFoldDB" id="A0A9W4T418"/>
<keyword evidence="3" id="KW-1185">Reference proteome</keyword>
<reference evidence="2" key="1">
    <citation type="submission" date="2022-08" db="EMBL/GenBank/DDBJ databases">
        <authorList>
            <person name="Kallberg Y."/>
            <person name="Tangrot J."/>
            <person name="Rosling A."/>
        </authorList>
    </citation>
    <scope>NUCLEOTIDE SEQUENCE</scope>
    <source>
        <strain evidence="2">Wild A</strain>
    </source>
</reference>
<dbReference type="GO" id="GO:0003676">
    <property type="term" value="F:nucleic acid binding"/>
    <property type="evidence" value="ECO:0007669"/>
    <property type="project" value="InterPro"/>
</dbReference>
<sequence>MVKKLDKNQLAEKIENILKSHQSPYERKIALFNLVKNLEVGDFPPEKKKRVNYLLQGHLYNELAKQSMDEYKKTTGERSKSKQFWRYTFLDIQTGKEDWFLNNYRIGYIPNLSGKLKLEWDKKEELNKGTKKVDDNLTRRPIKFKHQDLVEFVEGLKKSGVPYKEIATGLKRTKTLREMSDYIFDKTDKRFCVATIFLVLKKIKYSYQVIPYRHPQQKANLVDVIEFMERANKLPPRQILSTDESGHPLNLASRRGWGLKGQKITDHKPSYDTVKTEVFANFLNNVKLPNKEKYYLLLDNIRFHHAKKVKELLTVKNIEPRYIVASNPYLNPVEEIFNVIKQYVKKQRP</sequence>
<dbReference type="OrthoDB" id="2421251at2759"/>
<dbReference type="EMBL" id="CAMKVN010007859">
    <property type="protein sequence ID" value="CAI2191939.1"/>
    <property type="molecule type" value="Genomic_DNA"/>
</dbReference>
<dbReference type="Proteomes" id="UP001153678">
    <property type="component" value="Unassembled WGS sequence"/>
</dbReference>
<dbReference type="Pfam" id="PF13358">
    <property type="entry name" value="DDE_3"/>
    <property type="match status" value="1"/>
</dbReference>
<gene>
    <name evidence="2" type="ORF">FWILDA_LOCUS15324</name>
</gene>
<comment type="caution">
    <text evidence="2">The sequence shown here is derived from an EMBL/GenBank/DDBJ whole genome shotgun (WGS) entry which is preliminary data.</text>
</comment>
<feature type="domain" description="Tc1-like transposase DDE" evidence="1">
    <location>
        <begin position="271"/>
        <end position="348"/>
    </location>
</feature>
<evidence type="ECO:0000313" key="2">
    <source>
        <dbReference type="EMBL" id="CAI2191939.1"/>
    </source>
</evidence>
<evidence type="ECO:0000313" key="3">
    <source>
        <dbReference type="Proteomes" id="UP001153678"/>
    </source>
</evidence>
<dbReference type="InterPro" id="IPR038717">
    <property type="entry name" value="Tc1-like_DDE_dom"/>
</dbReference>
<dbReference type="Gene3D" id="3.30.420.10">
    <property type="entry name" value="Ribonuclease H-like superfamily/Ribonuclease H"/>
    <property type="match status" value="1"/>
</dbReference>
<name>A0A9W4T418_9GLOM</name>
<accession>A0A9W4T418</accession>
<protein>
    <submittedName>
        <fullName evidence="2">12981_t:CDS:1</fullName>
    </submittedName>
</protein>
<organism evidence="2 3">
    <name type="scientific">Funneliformis geosporum</name>
    <dbReference type="NCBI Taxonomy" id="1117311"/>
    <lineage>
        <taxon>Eukaryota</taxon>
        <taxon>Fungi</taxon>
        <taxon>Fungi incertae sedis</taxon>
        <taxon>Mucoromycota</taxon>
        <taxon>Glomeromycotina</taxon>
        <taxon>Glomeromycetes</taxon>
        <taxon>Glomerales</taxon>
        <taxon>Glomeraceae</taxon>
        <taxon>Funneliformis</taxon>
    </lineage>
</organism>
<evidence type="ECO:0000259" key="1">
    <source>
        <dbReference type="Pfam" id="PF13358"/>
    </source>
</evidence>